<dbReference type="KEGG" id="vg:80544969"/>
<reference evidence="1 2" key="1">
    <citation type="submission" date="2022-05" db="EMBL/GenBank/DDBJ databases">
        <title>Diverse viruses of marine archaea discovered using metagenomics.</title>
        <authorList>
            <person name="Zhou Y."/>
        </authorList>
    </citation>
    <scope>NUCLEOTIDE SEQUENCE [LARGE SCALE GENOMIC DNA]</scope>
    <source>
        <strain evidence="1">YSH_922147</strain>
    </source>
</reference>
<organism evidence="1 2">
    <name type="scientific">Nitrososphaeria virus YSH_922147</name>
    <dbReference type="NCBI Taxonomy" id="3071323"/>
    <lineage>
        <taxon>Viruses</taxon>
        <taxon>Duplodnaviria</taxon>
        <taxon>Heunggongvirae</taxon>
        <taxon>Uroviricota</taxon>
        <taxon>Caudoviricetes</taxon>
        <taxon>Juravirales</taxon>
        <taxon>Yangangviridae</taxon>
        <taxon>Mathaucavirus</taxon>
        <taxon>Mathaucavirus yangshanense</taxon>
    </lineage>
</organism>
<evidence type="ECO:0000313" key="2">
    <source>
        <dbReference type="Proteomes" id="UP001156973"/>
    </source>
</evidence>
<dbReference type="Proteomes" id="UP001156973">
    <property type="component" value="Segment"/>
</dbReference>
<dbReference type="EMBL" id="ON649701">
    <property type="protein sequence ID" value="UVF62418.1"/>
    <property type="molecule type" value="Genomic_DNA"/>
</dbReference>
<proteinExistence type="predicted"/>
<accession>A0A976UAP9</accession>
<sequence length="54" mass="6682">MHTDMKRAVMRQSASERTKYRFRLRRNLATKEDKTRLSLVQRIKQIKNELFMRN</sequence>
<name>A0A976UAP9_9CAUD</name>
<protein>
    <submittedName>
        <fullName evidence="1">Uncharacterized protein</fullName>
    </submittedName>
</protein>
<keyword evidence="2" id="KW-1185">Reference proteome</keyword>
<evidence type="ECO:0000313" key="1">
    <source>
        <dbReference type="EMBL" id="UVF62418.1"/>
    </source>
</evidence>